<evidence type="ECO:0000313" key="3">
    <source>
        <dbReference type="Proteomes" id="UP000604475"/>
    </source>
</evidence>
<dbReference type="InterPro" id="IPR040602">
    <property type="entry name" value="Cucumopine_C"/>
</dbReference>
<sequence>MRQIEIEWRPAGIRVTADLDEERNPNLVDLLWSKLPYNSLQNHALVSGDHLYHLVPHPELIYTEPTMRVADRTKEPDGTIFLSQLQHVGIKYGPLSEYLPAAPVGRVRAEDIALLKEAGARCWESAYTSKEVVEVRVHRKDDPTPVGRLPRLPALSRAWLQELVEEIIGETERIWLYPPEELLDIHTGRIRSRAGSRDQYFSTQVFVNGETRPLGYCALNGLIRLGQRPDLTLQALQLITPNFVHTPAEFLGYCGLEKLRDYTERTLLAVRETRTKDEFIRVLWPLALYANCLNTWNLHLFP</sequence>
<gene>
    <name evidence="2" type="ORF">I7412_30215</name>
</gene>
<dbReference type="Proteomes" id="UP000604475">
    <property type="component" value="Unassembled WGS sequence"/>
</dbReference>
<keyword evidence="3" id="KW-1185">Reference proteome</keyword>
<proteinExistence type="predicted"/>
<comment type="caution">
    <text evidence="2">The sequence shown here is derived from an EMBL/GenBank/DDBJ whole genome shotgun (WGS) entry which is preliminary data.</text>
</comment>
<accession>A0A937RM05</accession>
<protein>
    <recommendedName>
        <fullName evidence="1">Cucumopine synthase C-terminal helical bundle domain-containing protein</fullName>
    </recommendedName>
</protein>
<dbReference type="AlphaFoldDB" id="A0A937RM05"/>
<dbReference type="RefSeq" id="WP_203005361.1">
    <property type="nucleotide sequence ID" value="NZ_JADWYU010000144.1"/>
</dbReference>
<dbReference type="Pfam" id="PF18631">
    <property type="entry name" value="Cucumopine_C"/>
    <property type="match status" value="1"/>
</dbReference>
<evidence type="ECO:0000259" key="1">
    <source>
        <dbReference type="Pfam" id="PF18631"/>
    </source>
</evidence>
<name>A0A937RM05_9ACTN</name>
<reference evidence="2" key="1">
    <citation type="submission" date="2020-12" db="EMBL/GenBank/DDBJ databases">
        <title>Genomic characterization of non-nitrogen-fixing Frankia strains.</title>
        <authorList>
            <person name="Carlos-Shanley C."/>
            <person name="Guerra T."/>
            <person name="Hahn D."/>
        </authorList>
    </citation>
    <scope>NUCLEOTIDE SEQUENCE</scope>
    <source>
        <strain evidence="2">CN6</strain>
    </source>
</reference>
<evidence type="ECO:0000313" key="2">
    <source>
        <dbReference type="EMBL" id="MBL7631360.1"/>
    </source>
</evidence>
<organism evidence="2 3">
    <name type="scientific">Frankia nepalensis</name>
    <dbReference type="NCBI Taxonomy" id="1836974"/>
    <lineage>
        <taxon>Bacteria</taxon>
        <taxon>Bacillati</taxon>
        <taxon>Actinomycetota</taxon>
        <taxon>Actinomycetes</taxon>
        <taxon>Frankiales</taxon>
        <taxon>Frankiaceae</taxon>
        <taxon>Frankia</taxon>
    </lineage>
</organism>
<dbReference type="EMBL" id="JAEACQ010000268">
    <property type="protein sequence ID" value="MBL7631360.1"/>
    <property type="molecule type" value="Genomic_DNA"/>
</dbReference>
<feature type="domain" description="Cucumopine synthase C-terminal helical bundle" evidence="1">
    <location>
        <begin position="161"/>
        <end position="300"/>
    </location>
</feature>
<dbReference type="Gene3D" id="2.40.100.20">
    <property type="match status" value="1"/>
</dbReference>